<organism evidence="2 3">
    <name type="scientific">Cupriavidus basilensis</name>
    <dbReference type="NCBI Taxonomy" id="68895"/>
    <lineage>
        <taxon>Bacteria</taxon>
        <taxon>Pseudomonadati</taxon>
        <taxon>Pseudomonadota</taxon>
        <taxon>Betaproteobacteria</taxon>
        <taxon>Burkholderiales</taxon>
        <taxon>Burkholderiaceae</taxon>
        <taxon>Cupriavidus</taxon>
    </lineage>
</organism>
<dbReference type="Gene3D" id="3.40.50.2000">
    <property type="entry name" value="Glycogen Phosphorylase B"/>
    <property type="match status" value="2"/>
</dbReference>
<feature type="domain" description="Glycosyltransferase subfamily 4-like N-terminal" evidence="1">
    <location>
        <begin position="24"/>
        <end position="166"/>
    </location>
</feature>
<protein>
    <submittedName>
        <fullName evidence="2">Glycosyltransferase family 4 protein</fullName>
    </submittedName>
</protein>
<name>A0A643G1F7_9BURK</name>
<accession>A0A643G1F7</accession>
<gene>
    <name evidence="2" type="ORF">F7R26_015785</name>
</gene>
<dbReference type="Proteomes" id="UP000397656">
    <property type="component" value="Chromosome 1"/>
</dbReference>
<dbReference type="AlphaFoldDB" id="A0A643G1F7"/>
<dbReference type="GO" id="GO:0016757">
    <property type="term" value="F:glycosyltransferase activity"/>
    <property type="evidence" value="ECO:0007669"/>
    <property type="project" value="UniProtKB-ARBA"/>
</dbReference>
<proteinExistence type="predicted"/>
<evidence type="ECO:0000313" key="2">
    <source>
        <dbReference type="EMBL" id="QOT75630.1"/>
    </source>
</evidence>
<dbReference type="CDD" id="cd03808">
    <property type="entry name" value="GT4_CapM-like"/>
    <property type="match status" value="1"/>
</dbReference>
<dbReference type="Pfam" id="PF13692">
    <property type="entry name" value="Glyco_trans_1_4"/>
    <property type="match status" value="1"/>
</dbReference>
<dbReference type="PANTHER" id="PTHR12526:SF638">
    <property type="entry name" value="SPORE COAT PROTEIN SA"/>
    <property type="match status" value="1"/>
</dbReference>
<reference evidence="2 3" key="1">
    <citation type="submission" date="2020-10" db="EMBL/GenBank/DDBJ databases">
        <title>Complete genome sequence of Cupriavidus basilensis CCUG 49340T.</title>
        <authorList>
            <person name="Salva-Serra F."/>
            <person name="Donoso R.A."/>
            <person name="Cho K.H."/>
            <person name="Yoo J.A."/>
            <person name="Lee K."/>
            <person name="Yoon S.-H."/>
            <person name="Perez-Pantoja D."/>
            <person name="Moore E.R.B."/>
        </authorList>
    </citation>
    <scope>NUCLEOTIDE SEQUENCE [LARGE SCALE GENOMIC DNA]</scope>
    <source>
        <strain evidence="3">CCUG 49340</strain>
    </source>
</reference>
<dbReference type="SUPFAM" id="SSF53756">
    <property type="entry name" value="UDP-Glycosyltransferase/glycogen phosphorylase"/>
    <property type="match status" value="1"/>
</dbReference>
<dbReference type="PANTHER" id="PTHR12526">
    <property type="entry name" value="GLYCOSYLTRANSFERASE"/>
    <property type="match status" value="1"/>
</dbReference>
<dbReference type="InterPro" id="IPR028098">
    <property type="entry name" value="Glyco_trans_4-like_N"/>
</dbReference>
<dbReference type="Pfam" id="PF13477">
    <property type="entry name" value="Glyco_trans_4_2"/>
    <property type="match status" value="1"/>
</dbReference>
<evidence type="ECO:0000259" key="1">
    <source>
        <dbReference type="Pfam" id="PF13477"/>
    </source>
</evidence>
<evidence type="ECO:0000313" key="3">
    <source>
        <dbReference type="Proteomes" id="UP000397656"/>
    </source>
</evidence>
<sequence>MRVLEGPDEEVTPRGSARLACRGKILFCANTAWSMHQFRRGVLAALIEDGYEVHVAAPEDEDAASLRTMGCIFHALEMSAQGRNPLQDLRLIASLHVLYRKIRPVVIFHYTIKPNIYGSLAARLAGIRSIAITTGLGYVFINTGVVSRVSKMLYRVALRFSREVWFLNQEDRSAFVSEGLVDPGKCRILPGEGVDLDFYALPPDADTPISGNFRFLLIARLLWDKGIGEYVDAARALKARHSQVRCELLGPAGGANPSAIPDSQINAWLAEGVIDYLGTVSDVRPAIAAAHCVVLPSYREGVPRSLMEACAMERPVIATAVPGCRDVIDDGETGFLCRDRDAEDLANKMEAMIKRDPASWRRMGAAGRAKMRTDFDERNVIAHYRRVVQSFA</sequence>
<keyword evidence="2" id="KW-0808">Transferase</keyword>
<dbReference type="EMBL" id="CP062803">
    <property type="protein sequence ID" value="QOT75630.1"/>
    <property type="molecule type" value="Genomic_DNA"/>
</dbReference>